<name>W1NXW6_AMBTC</name>
<feature type="signal peptide" evidence="2">
    <location>
        <begin position="1"/>
        <end position="26"/>
    </location>
</feature>
<accession>W1NXW6</accession>
<dbReference type="HOGENOM" id="CLU_2834576_0_0_1"/>
<evidence type="ECO:0000313" key="3">
    <source>
        <dbReference type="EMBL" id="ERN02472.1"/>
    </source>
</evidence>
<keyword evidence="2" id="KW-0732">Signal</keyword>
<protein>
    <submittedName>
        <fullName evidence="3">Uncharacterized protein</fullName>
    </submittedName>
</protein>
<feature type="compositionally biased region" description="Pro residues" evidence="1">
    <location>
        <begin position="48"/>
        <end position="66"/>
    </location>
</feature>
<dbReference type="EMBL" id="KI394600">
    <property type="protein sequence ID" value="ERN02472.1"/>
    <property type="molecule type" value="Genomic_DNA"/>
</dbReference>
<evidence type="ECO:0000256" key="1">
    <source>
        <dbReference type="SAM" id="MobiDB-lite"/>
    </source>
</evidence>
<evidence type="ECO:0000256" key="2">
    <source>
        <dbReference type="SAM" id="SignalP"/>
    </source>
</evidence>
<feature type="region of interest" description="Disordered" evidence="1">
    <location>
        <begin position="26"/>
        <end position="66"/>
    </location>
</feature>
<reference evidence="4" key="1">
    <citation type="journal article" date="2013" name="Science">
        <title>The Amborella genome and the evolution of flowering plants.</title>
        <authorList>
            <consortium name="Amborella Genome Project"/>
        </authorList>
    </citation>
    <scope>NUCLEOTIDE SEQUENCE [LARGE SCALE GENOMIC DNA]</scope>
</reference>
<dbReference type="AlphaFoldDB" id="W1NXW6"/>
<feature type="chain" id="PRO_5004806924" evidence="2">
    <location>
        <begin position="27"/>
        <end position="66"/>
    </location>
</feature>
<dbReference type="Proteomes" id="UP000017836">
    <property type="component" value="Unassembled WGS sequence"/>
</dbReference>
<gene>
    <name evidence="3" type="ORF">AMTR_s00213p00019970</name>
</gene>
<organism evidence="3 4">
    <name type="scientific">Amborella trichopoda</name>
    <dbReference type="NCBI Taxonomy" id="13333"/>
    <lineage>
        <taxon>Eukaryota</taxon>
        <taxon>Viridiplantae</taxon>
        <taxon>Streptophyta</taxon>
        <taxon>Embryophyta</taxon>
        <taxon>Tracheophyta</taxon>
        <taxon>Spermatophyta</taxon>
        <taxon>Magnoliopsida</taxon>
        <taxon>Amborellales</taxon>
        <taxon>Amborellaceae</taxon>
        <taxon>Amborella</taxon>
    </lineage>
</organism>
<evidence type="ECO:0000313" key="4">
    <source>
        <dbReference type="Proteomes" id="UP000017836"/>
    </source>
</evidence>
<proteinExistence type="predicted"/>
<sequence length="66" mass="7191">MQGWRLSPLVVMVLVLLAIHSDMGVAQEGRRGLSLPPPKPNGNVQWKPPIPMLDPLEPQPPPPPAK</sequence>
<keyword evidence="4" id="KW-1185">Reference proteome</keyword>
<dbReference type="Gramene" id="ERN02472">
    <property type="protein sequence ID" value="ERN02472"/>
    <property type="gene ID" value="AMTR_s00213p00019970"/>
</dbReference>